<organism evidence="2">
    <name type="scientific">uncultured Rubrobacteraceae bacterium</name>
    <dbReference type="NCBI Taxonomy" id="349277"/>
    <lineage>
        <taxon>Bacteria</taxon>
        <taxon>Bacillati</taxon>
        <taxon>Actinomycetota</taxon>
        <taxon>Rubrobacteria</taxon>
        <taxon>Rubrobacterales</taxon>
        <taxon>Rubrobacteraceae</taxon>
        <taxon>environmental samples</taxon>
    </lineage>
</organism>
<proteinExistence type="predicted"/>
<protein>
    <submittedName>
        <fullName evidence="2">Uncharacterized protein</fullName>
    </submittedName>
</protein>
<gene>
    <name evidence="2" type="ORF">AVDCRST_MAG22-1313</name>
</gene>
<dbReference type="AlphaFoldDB" id="A0A6J4P0N1"/>
<name>A0A6J4P0N1_9ACTN</name>
<dbReference type="EMBL" id="CADCUV010000046">
    <property type="protein sequence ID" value="CAA9399285.1"/>
    <property type="molecule type" value="Genomic_DNA"/>
</dbReference>
<evidence type="ECO:0000256" key="1">
    <source>
        <dbReference type="SAM" id="MobiDB-lite"/>
    </source>
</evidence>
<sequence>AAGTNRPFGGQAGRVQKGAGGRRVPGAGGGRGGAGEGPVRGGLRARARGARLRPQVPRRAKDRRRGVRADHAQRGSPGREEEGAVRGDCGALRREAGGEAGGRRDQPRGGAEGQLVLRQRRGPVRPL</sequence>
<feature type="non-terminal residue" evidence="2">
    <location>
        <position position="1"/>
    </location>
</feature>
<feature type="compositionally biased region" description="Basic residues" evidence="1">
    <location>
        <begin position="43"/>
        <end position="66"/>
    </location>
</feature>
<feature type="compositionally biased region" description="Gly residues" evidence="1">
    <location>
        <begin position="18"/>
        <end position="40"/>
    </location>
</feature>
<evidence type="ECO:0000313" key="2">
    <source>
        <dbReference type="EMBL" id="CAA9399285.1"/>
    </source>
</evidence>
<feature type="compositionally biased region" description="Basic and acidic residues" evidence="1">
    <location>
        <begin position="67"/>
        <end position="107"/>
    </location>
</feature>
<feature type="non-terminal residue" evidence="2">
    <location>
        <position position="127"/>
    </location>
</feature>
<feature type="compositionally biased region" description="Basic residues" evidence="1">
    <location>
        <begin position="118"/>
        <end position="127"/>
    </location>
</feature>
<accession>A0A6J4P0N1</accession>
<reference evidence="2" key="1">
    <citation type="submission" date="2020-02" db="EMBL/GenBank/DDBJ databases">
        <authorList>
            <person name="Meier V. D."/>
        </authorList>
    </citation>
    <scope>NUCLEOTIDE SEQUENCE</scope>
    <source>
        <strain evidence="2">AVDCRST_MAG22</strain>
    </source>
</reference>
<feature type="region of interest" description="Disordered" evidence="1">
    <location>
        <begin position="1"/>
        <end position="127"/>
    </location>
</feature>